<keyword evidence="13" id="KW-1185">Reference proteome</keyword>
<name>A0A542E087_9MICO</name>
<feature type="domain" description="PurM-like N-terminal" evidence="9">
    <location>
        <begin position="87"/>
        <end position="201"/>
    </location>
</feature>
<dbReference type="GO" id="GO:0000287">
    <property type="term" value="F:magnesium ion binding"/>
    <property type="evidence" value="ECO:0007669"/>
    <property type="project" value="UniProtKB-UniRule"/>
</dbReference>
<keyword evidence="7 8" id="KW-0460">Magnesium</keyword>
<feature type="binding site" evidence="8">
    <location>
        <position position="552"/>
    </location>
    <ligand>
        <name>Mg(2+)</name>
        <dbReference type="ChEBI" id="CHEBI:18420"/>
        <label>1</label>
    </ligand>
</feature>
<evidence type="ECO:0000256" key="8">
    <source>
        <dbReference type="HAMAP-Rule" id="MF_00420"/>
    </source>
</evidence>
<dbReference type="UniPathway" id="UPA00074">
    <property type="reaction ID" value="UER00128"/>
</dbReference>
<evidence type="ECO:0000259" key="10">
    <source>
        <dbReference type="Pfam" id="PF02769"/>
    </source>
</evidence>
<evidence type="ECO:0000256" key="3">
    <source>
        <dbReference type="ARBA" id="ARBA00022723"/>
    </source>
</evidence>
<dbReference type="InterPro" id="IPR036921">
    <property type="entry name" value="PurM-like_N_sf"/>
</dbReference>
<evidence type="ECO:0000256" key="2">
    <source>
        <dbReference type="ARBA" id="ARBA00022598"/>
    </source>
</evidence>
<dbReference type="GO" id="GO:0004642">
    <property type="term" value="F:phosphoribosylformylglycinamidine synthase activity"/>
    <property type="evidence" value="ECO:0007669"/>
    <property type="project" value="UniProtKB-UniRule"/>
</dbReference>
<feature type="binding site" evidence="8">
    <location>
        <position position="129"/>
    </location>
    <ligand>
        <name>substrate</name>
    </ligand>
</feature>
<keyword evidence="5 8" id="KW-0658">Purine biosynthesis</keyword>
<comment type="catalytic activity">
    <reaction evidence="8">
        <text>N(2)-formyl-N(1)-(5-phospho-beta-D-ribosyl)glycinamide + L-glutamine + ATP + H2O = 2-formamido-N(1)-(5-O-phospho-beta-D-ribosyl)acetamidine + L-glutamate + ADP + phosphate + H(+)</text>
        <dbReference type="Rhea" id="RHEA:17129"/>
        <dbReference type="ChEBI" id="CHEBI:15377"/>
        <dbReference type="ChEBI" id="CHEBI:15378"/>
        <dbReference type="ChEBI" id="CHEBI:29985"/>
        <dbReference type="ChEBI" id="CHEBI:30616"/>
        <dbReference type="ChEBI" id="CHEBI:43474"/>
        <dbReference type="ChEBI" id="CHEBI:58359"/>
        <dbReference type="ChEBI" id="CHEBI:147286"/>
        <dbReference type="ChEBI" id="CHEBI:147287"/>
        <dbReference type="ChEBI" id="CHEBI:456216"/>
        <dbReference type="EC" id="6.3.5.3"/>
    </reaction>
</comment>
<feature type="binding site" evidence="8">
    <location>
        <begin position="326"/>
        <end position="328"/>
    </location>
    <ligand>
        <name>substrate</name>
    </ligand>
</feature>
<evidence type="ECO:0000256" key="7">
    <source>
        <dbReference type="ARBA" id="ARBA00022842"/>
    </source>
</evidence>
<reference evidence="12 13" key="1">
    <citation type="submission" date="2019-06" db="EMBL/GenBank/DDBJ databases">
        <title>Sequencing the genomes of 1000 actinobacteria strains.</title>
        <authorList>
            <person name="Klenk H.-P."/>
        </authorList>
    </citation>
    <scope>NUCLEOTIDE SEQUENCE [LARGE SCALE GENOMIC DNA]</scope>
    <source>
        <strain evidence="12 13">DSM 18607</strain>
    </source>
</reference>
<keyword evidence="4 8" id="KW-0547">Nucleotide-binding</keyword>
<evidence type="ECO:0000313" key="13">
    <source>
        <dbReference type="Proteomes" id="UP000317893"/>
    </source>
</evidence>
<feature type="binding site" evidence="8">
    <location>
        <position position="554"/>
    </location>
    <ligand>
        <name>substrate</name>
    </ligand>
</feature>
<keyword evidence="2 8" id="KW-0436">Ligase</keyword>
<dbReference type="GO" id="GO:0006189">
    <property type="term" value="P:'de novo' IMP biosynthetic process"/>
    <property type="evidence" value="ECO:0007669"/>
    <property type="project" value="UniProtKB-UniRule"/>
</dbReference>
<comment type="subunit">
    <text evidence="8">Monomer. Part of the FGAM synthase complex composed of 1 PurL, 1 PurQ and 2 PurS subunits.</text>
</comment>
<dbReference type="InterPro" id="IPR036676">
    <property type="entry name" value="PurM-like_C_sf"/>
</dbReference>
<accession>A0A542E087</accession>
<evidence type="ECO:0000256" key="1">
    <source>
        <dbReference type="ARBA" id="ARBA00022490"/>
    </source>
</evidence>
<feature type="domain" description="PurM-like C-terminal" evidence="10">
    <location>
        <begin position="215"/>
        <end position="370"/>
    </location>
</feature>
<evidence type="ECO:0000313" key="12">
    <source>
        <dbReference type="EMBL" id="TQJ08753.1"/>
    </source>
</evidence>
<dbReference type="Pfam" id="PF00586">
    <property type="entry name" value="AIRS"/>
    <property type="match status" value="2"/>
</dbReference>
<feature type="binding site" evidence="8">
    <location>
        <position position="60"/>
    </location>
    <ligand>
        <name>ATP</name>
        <dbReference type="ChEBI" id="CHEBI:30616"/>
    </ligand>
</feature>
<evidence type="ECO:0000256" key="6">
    <source>
        <dbReference type="ARBA" id="ARBA00022840"/>
    </source>
</evidence>
<dbReference type="InterPro" id="IPR010074">
    <property type="entry name" value="PRibForGlyAmidine_synth_PurL"/>
</dbReference>
<comment type="caution">
    <text evidence="12">The sequence shown here is derived from an EMBL/GenBank/DDBJ whole genome shotgun (WGS) entry which is preliminary data.</text>
</comment>
<dbReference type="GO" id="GO:0005524">
    <property type="term" value="F:ATP binding"/>
    <property type="evidence" value="ECO:0007669"/>
    <property type="project" value="UniProtKB-UniRule"/>
</dbReference>
<dbReference type="CDD" id="cd02203">
    <property type="entry name" value="PurL_repeat1"/>
    <property type="match status" value="1"/>
</dbReference>
<dbReference type="PIRSF" id="PIRSF001587">
    <property type="entry name" value="FGAM_synthase_II"/>
    <property type="match status" value="1"/>
</dbReference>
<feature type="binding site" evidence="8">
    <location>
        <position position="282"/>
    </location>
    <ligand>
        <name>Mg(2+)</name>
        <dbReference type="ChEBI" id="CHEBI:18420"/>
        <label>2</label>
    </ligand>
</feature>
<evidence type="ECO:0000256" key="4">
    <source>
        <dbReference type="ARBA" id="ARBA00022741"/>
    </source>
</evidence>
<comment type="pathway">
    <text evidence="8">Purine metabolism; IMP biosynthesis via de novo pathway; 5-amino-1-(5-phospho-D-ribosyl)imidazole from N(2)-formyl-N(1)-(5-phospho-D-ribosyl)glycinamide: step 1/2.</text>
</comment>
<dbReference type="Gene3D" id="3.30.1330.10">
    <property type="entry name" value="PurM-like, N-terminal domain"/>
    <property type="match status" value="2"/>
</dbReference>
<dbReference type="SUPFAM" id="SSF55326">
    <property type="entry name" value="PurM N-terminal domain-like"/>
    <property type="match status" value="2"/>
</dbReference>
<dbReference type="CDD" id="cd02204">
    <property type="entry name" value="PurL_repeat2"/>
    <property type="match status" value="1"/>
</dbReference>
<dbReference type="PANTHER" id="PTHR43555">
    <property type="entry name" value="PHOSPHORIBOSYLFORMYLGLYCINAMIDINE SYNTHASE SUBUNIT PURL"/>
    <property type="match status" value="1"/>
</dbReference>
<dbReference type="Pfam" id="PF02769">
    <property type="entry name" value="AIRS_C"/>
    <property type="match status" value="2"/>
</dbReference>
<dbReference type="Proteomes" id="UP000317893">
    <property type="component" value="Unassembled WGS sequence"/>
</dbReference>
<feature type="binding site" evidence="8">
    <location>
        <position position="106"/>
    </location>
    <ligand>
        <name>Mg(2+)</name>
        <dbReference type="ChEBI" id="CHEBI:18420"/>
        <label>1</label>
    </ligand>
</feature>
<keyword evidence="1 8" id="KW-0963">Cytoplasm</keyword>
<feature type="binding site" evidence="8">
    <location>
        <position position="130"/>
    </location>
    <ligand>
        <name>Mg(2+)</name>
        <dbReference type="ChEBI" id="CHEBI:18420"/>
        <label>2</label>
    </ligand>
</feature>
<dbReference type="HAMAP" id="MF_00420">
    <property type="entry name" value="PurL_2"/>
    <property type="match status" value="1"/>
</dbReference>
<feature type="binding site" evidence="8">
    <location>
        <position position="104"/>
    </location>
    <ligand>
        <name>ATP</name>
        <dbReference type="ChEBI" id="CHEBI:30616"/>
    </ligand>
</feature>
<dbReference type="Pfam" id="PF18072">
    <property type="entry name" value="FGAR-AT_linker"/>
    <property type="match status" value="1"/>
</dbReference>
<feature type="domain" description="PurM-like C-terminal" evidence="10">
    <location>
        <begin position="590"/>
        <end position="730"/>
    </location>
</feature>
<dbReference type="AlphaFoldDB" id="A0A542E087"/>
<feature type="binding site" evidence="8">
    <location>
        <begin position="107"/>
        <end position="110"/>
    </location>
    <ligand>
        <name>substrate</name>
    </ligand>
</feature>
<feature type="active site" description="Proton acceptor" evidence="8">
    <location>
        <position position="108"/>
    </location>
</feature>
<evidence type="ECO:0000256" key="5">
    <source>
        <dbReference type="ARBA" id="ARBA00022755"/>
    </source>
</evidence>
<feature type="domain" description="Phosphoribosylformylglycinamidine synthase linker" evidence="11">
    <location>
        <begin position="23"/>
        <end position="61"/>
    </location>
</feature>
<gene>
    <name evidence="8" type="primary">purL</name>
    <name evidence="12" type="ORF">FB458_1845</name>
</gene>
<proteinExistence type="inferred from homology"/>
<dbReference type="Gene3D" id="3.90.650.10">
    <property type="entry name" value="PurM-like C-terminal domain"/>
    <property type="match status" value="2"/>
</dbReference>
<dbReference type="EC" id="6.3.5.3" evidence="8"/>
<dbReference type="SUPFAM" id="SSF56042">
    <property type="entry name" value="PurM C-terminal domain-like"/>
    <property type="match status" value="2"/>
</dbReference>
<organism evidence="12 13">
    <name type="scientific">Lapillicoccus jejuensis</name>
    <dbReference type="NCBI Taxonomy" id="402171"/>
    <lineage>
        <taxon>Bacteria</taxon>
        <taxon>Bacillati</taxon>
        <taxon>Actinomycetota</taxon>
        <taxon>Actinomycetes</taxon>
        <taxon>Micrococcales</taxon>
        <taxon>Intrasporangiaceae</taxon>
        <taxon>Lapillicoccus</taxon>
    </lineage>
</organism>
<dbReference type="NCBIfam" id="NF002290">
    <property type="entry name" value="PRK01213.1"/>
    <property type="match status" value="1"/>
</dbReference>
<dbReference type="FunFam" id="3.30.1330.10:FF:000004">
    <property type="entry name" value="Phosphoribosylformylglycinamidine synthase subunit PurL"/>
    <property type="match status" value="1"/>
</dbReference>
<feature type="domain" description="PurM-like N-terminal" evidence="9">
    <location>
        <begin position="457"/>
        <end position="575"/>
    </location>
</feature>
<dbReference type="NCBIfam" id="TIGR01736">
    <property type="entry name" value="FGAM_synth_II"/>
    <property type="match status" value="1"/>
</dbReference>
<sequence>MSNELDTVAVAGGTPDTEQPWSELGLKADEYERIREILGRRPTSAELAMYSVMWSEHCSYKSSKVHFSLWGENTTDEMREKLLVGIGENAGVVDIGDGWAVTFKVESHNHPSYVEPYQGAATGVGGIVRDIMSMGARPIAVMDPLRFGNLHHPDTLRVLPGVVAGVGGYGNCLGLPNIGGEVVFDDCYQGNPLVNALCVGSMRVEDIHLASARGAGNKVVLFGAKTGGDGIGGVSVLASETFDEGGPTKRPAVQVGDPFAEKVLIECCLDLYAAKVVAGIQDLGGAGLSCATSELASNGDGGMAVELDLVPLRDASLRPEEILMSESQERMMAIVEPGQLDAFLAITTKWDVEATVIGEVTDGDHLVITWHGETIVDVPPRSVAHDGPVYHRPLAEPSYRQVLSQDTTARFEKPATGPAIRETLLTLLGSPNLCDKSWVTDQYDRYVMGNTALAMPDDAGVVRVDEETGRGVAVATDCNGRFAKLDPYVGAQAALAEAYRNVSTSGAAPLAVTDCLNFGSPEDPGVMWQFREAVRGIAEGCKTLGIPVTGGNVSFYNQTGDVAIHPTPVIGVLGVLEDVSVRTGSGFSVDGSRVYLLGETRDELDGSEWANVVHGHLGGRPPVVDLEHEMRLSALLQQGVAAGWFSTVHDLSEGGLGQVLAESVLRHGLGARIDLSALQEASGLDAFTALFSESTGRVLVAVAPGRDEEFLAAVGDLPGVELGVVDDEHVDGLLVTARGADGSDAGFGVDLATLDATHTQTLPALLGR</sequence>
<comment type="caution">
    <text evidence="8">Lacks conserved residue(s) required for the propagation of feature annotation.</text>
</comment>
<keyword evidence="3 8" id="KW-0479">Metal-binding</keyword>
<dbReference type="InterPro" id="IPR041609">
    <property type="entry name" value="PurL_linker"/>
</dbReference>
<comment type="function">
    <text evidence="8">Part of the phosphoribosylformylglycinamidine synthase complex involved in the purines biosynthetic pathway. Catalyzes the ATP-dependent conversion of formylglycinamide ribonucleotide (FGAR) and glutamine to yield formylglycinamidine ribonucleotide (FGAM) and glutamate. The FGAM synthase complex is composed of three subunits. PurQ produces an ammonia molecule by converting glutamine to glutamate. PurL transfers the ammonia molecule to FGAR to form FGAM in an ATP-dependent manner. PurS interacts with PurQ and PurL and is thought to assist in the transfer of the ammonia molecule from PurQ to PurL.</text>
</comment>
<feature type="binding site" evidence="8">
    <location>
        <position position="254"/>
    </location>
    <ligand>
        <name>substrate</name>
    </ligand>
</feature>
<feature type="active site" evidence="8">
    <location>
        <position position="57"/>
    </location>
</feature>
<comment type="subcellular location">
    <subcellularLocation>
        <location evidence="8">Cytoplasm</location>
    </subcellularLocation>
</comment>
<dbReference type="OrthoDB" id="9804441at2"/>
<feature type="binding site" evidence="8">
    <location>
        <position position="551"/>
    </location>
    <ligand>
        <name>ATP</name>
        <dbReference type="ChEBI" id="CHEBI:30616"/>
    </ligand>
</feature>
<protein>
    <recommendedName>
        <fullName evidence="8">Phosphoribosylformylglycinamidine synthase subunit PurL</fullName>
        <shortName evidence="8">FGAM synthase</shortName>
        <ecNumber evidence="8">6.3.5.3</ecNumber>
    </recommendedName>
    <alternativeName>
        <fullName evidence="8">Formylglycinamide ribonucleotide amidotransferase subunit II</fullName>
        <shortName evidence="8">FGAR amidotransferase II</shortName>
        <shortName evidence="8">FGAR-AT II</shortName>
    </alternativeName>
    <alternativeName>
        <fullName evidence="8">Glutamine amidotransferase PurL</fullName>
    </alternativeName>
    <alternativeName>
        <fullName evidence="8">Phosphoribosylformylglycinamidine synthase subunit II</fullName>
    </alternativeName>
</protein>
<feature type="binding site" evidence="8">
    <location>
        <position position="514"/>
    </location>
    <ligand>
        <name>ATP</name>
        <dbReference type="ChEBI" id="CHEBI:30616"/>
    </ligand>
</feature>
<dbReference type="PANTHER" id="PTHR43555:SF1">
    <property type="entry name" value="PHOSPHORIBOSYLFORMYLGLYCINAMIDINE SYNTHASE SUBUNIT PURL"/>
    <property type="match status" value="1"/>
</dbReference>
<dbReference type="GO" id="GO:0005737">
    <property type="term" value="C:cytoplasm"/>
    <property type="evidence" value="ECO:0007669"/>
    <property type="project" value="UniProtKB-SubCell"/>
</dbReference>
<comment type="similarity">
    <text evidence="8">Belongs to the FGAMS family.</text>
</comment>
<dbReference type="InterPro" id="IPR016188">
    <property type="entry name" value="PurM-like_N"/>
</dbReference>
<dbReference type="InterPro" id="IPR010918">
    <property type="entry name" value="PurM-like_C_dom"/>
</dbReference>
<keyword evidence="6 8" id="KW-0067">ATP-binding</keyword>
<evidence type="ECO:0000259" key="9">
    <source>
        <dbReference type="Pfam" id="PF00586"/>
    </source>
</evidence>
<evidence type="ECO:0000259" key="11">
    <source>
        <dbReference type="Pfam" id="PF18072"/>
    </source>
</evidence>
<dbReference type="RefSeq" id="WP_141848229.1">
    <property type="nucleotide sequence ID" value="NZ_BAAAPR010000004.1"/>
</dbReference>
<dbReference type="EMBL" id="VFMN01000001">
    <property type="protein sequence ID" value="TQJ08753.1"/>
    <property type="molecule type" value="Genomic_DNA"/>
</dbReference>